<name>A0A0B2DTE2_HELPX</name>
<dbReference type="Pfam" id="PF01856">
    <property type="entry name" value="HP_OMP"/>
    <property type="match status" value="1"/>
</dbReference>
<reference evidence="1 2" key="1">
    <citation type="journal article" date="2017" name="Gut Pathog.">
        <title>Phylogenomics of Colombian Helicobacter pylori isolates.</title>
        <authorList>
            <person name="Gutierrez-Escobar A.J."/>
            <person name="Trujillo E."/>
            <person name="Acevedo O."/>
            <person name="Bravo M.M."/>
        </authorList>
    </citation>
    <scope>NUCLEOTIDE SEQUENCE [LARGE SCALE GENOMIC DNA]</scope>
    <source>
        <strain evidence="1 2">22151</strain>
    </source>
</reference>
<organism evidence="1 2">
    <name type="scientific">Helicobacter pylori</name>
    <name type="common">Campylobacter pylori</name>
    <dbReference type="NCBI Taxonomy" id="210"/>
    <lineage>
        <taxon>Bacteria</taxon>
        <taxon>Pseudomonadati</taxon>
        <taxon>Campylobacterota</taxon>
        <taxon>Epsilonproteobacteria</taxon>
        <taxon>Campylobacterales</taxon>
        <taxon>Helicobacteraceae</taxon>
        <taxon>Helicobacter</taxon>
    </lineage>
</organism>
<sequence length="231" mass="26249">MFKKIIFFGVFLMGGFVIPPLEAMPILHDKTPKKNYQEAHEKLYRSIINRQKLTRKKSGWYFLGGFGAVEAIKDYQGKEMKDWIATLNLKTGVQSFFKKYIGIRGVFAWDLGSGKVNYQSHKDPTNSFFTMLAVGLDVIMEFPLGSYKHYLGAFGGARGALVVYTDKQNFKFFKHSVVSGGLAINGGVMLTLFLRHRIELGFKILPTARLLSSSKRFETSPLFYAAYSYKF</sequence>
<dbReference type="InterPro" id="IPR002718">
    <property type="entry name" value="OMP_Helicobacter"/>
</dbReference>
<dbReference type="RefSeq" id="WP_000473426.1">
    <property type="nucleotide sequence ID" value="NZ_CADGPP010000001.1"/>
</dbReference>
<dbReference type="AlphaFoldDB" id="A0A0B2DTE2"/>
<gene>
    <name evidence="1" type="ORF">BB432_00150</name>
</gene>
<protein>
    <submittedName>
        <fullName evidence="1">Uncharacterized protein</fullName>
    </submittedName>
</protein>
<dbReference type="Proteomes" id="UP000220907">
    <property type="component" value="Unassembled WGS sequence"/>
</dbReference>
<evidence type="ECO:0000313" key="1">
    <source>
        <dbReference type="EMBL" id="PDW47921.1"/>
    </source>
</evidence>
<accession>A0A0B2DTE2</accession>
<comment type="caution">
    <text evidence="1">The sequence shown here is derived from an EMBL/GenBank/DDBJ whole genome shotgun (WGS) entry which is preliminary data.</text>
</comment>
<dbReference type="EMBL" id="MBGX01000001">
    <property type="protein sequence ID" value="PDW47921.1"/>
    <property type="molecule type" value="Genomic_DNA"/>
</dbReference>
<evidence type="ECO:0000313" key="2">
    <source>
        <dbReference type="Proteomes" id="UP000220907"/>
    </source>
</evidence>
<proteinExistence type="predicted"/>